<keyword evidence="1" id="KW-1133">Transmembrane helix</keyword>
<dbReference type="Proteomes" id="UP000885936">
    <property type="component" value="Unassembled WGS sequence"/>
</dbReference>
<name>A0A7J2RZ03_9EURY</name>
<reference evidence="2" key="1">
    <citation type="journal article" date="2020" name="mSystems">
        <title>Genome- and Community-Level Interaction Insights into Carbon Utilization and Element Cycling Functions of Hydrothermarchaeota in Hydrothermal Sediment.</title>
        <authorList>
            <person name="Zhou Z."/>
            <person name="Liu Y."/>
            <person name="Xu W."/>
            <person name="Pan J."/>
            <person name="Luo Z.H."/>
            <person name="Li M."/>
        </authorList>
    </citation>
    <scope>NUCLEOTIDE SEQUENCE [LARGE SCALE GENOMIC DNA]</scope>
    <source>
        <strain evidence="2">HyVt-386</strain>
    </source>
</reference>
<sequence>MKNKIIAGLIATIAVVAVVVVLDVIFADSDGDGWSDFKEKILEHIHTMLIQMLMGFGVRMIQIHQFHLQLHQQKHPYLPLHRNQKQLLRSYPG</sequence>
<proteinExistence type="predicted"/>
<protein>
    <submittedName>
        <fullName evidence="2">Uncharacterized protein</fullName>
    </submittedName>
</protein>
<accession>A0A7J2RZ03</accession>
<organism evidence="2">
    <name type="scientific">Candidatus Syntropharchaeum butanivorans</name>
    <dbReference type="NCBI Taxonomy" id="1839936"/>
    <lineage>
        <taxon>Archaea</taxon>
        <taxon>Methanobacteriati</taxon>
        <taxon>Methanobacteriota</taxon>
        <taxon>Stenosarchaea group</taxon>
        <taxon>Methanomicrobia</taxon>
        <taxon>Methanosarcinales</taxon>
        <taxon>ANME-2 cluster</taxon>
        <taxon>Candidatus Syntropharchaeum</taxon>
    </lineage>
</organism>
<dbReference type="AlphaFoldDB" id="A0A7J2RZ03"/>
<keyword evidence="1" id="KW-0472">Membrane</keyword>
<evidence type="ECO:0000313" key="2">
    <source>
        <dbReference type="EMBL" id="HEC56468.1"/>
    </source>
</evidence>
<evidence type="ECO:0000256" key="1">
    <source>
        <dbReference type="SAM" id="Phobius"/>
    </source>
</evidence>
<dbReference type="EMBL" id="DRIE01000014">
    <property type="protein sequence ID" value="HEC56468.1"/>
    <property type="molecule type" value="Genomic_DNA"/>
</dbReference>
<comment type="caution">
    <text evidence="2">The sequence shown here is derived from an EMBL/GenBank/DDBJ whole genome shotgun (WGS) entry which is preliminary data.</text>
</comment>
<keyword evidence="1" id="KW-0812">Transmembrane</keyword>
<gene>
    <name evidence="2" type="ORF">ENI32_01065</name>
</gene>
<feature type="transmembrane region" description="Helical" evidence="1">
    <location>
        <begin position="5"/>
        <end position="25"/>
    </location>
</feature>